<keyword evidence="2" id="KW-1185">Reference proteome</keyword>
<dbReference type="Proteomes" id="UP000657574">
    <property type="component" value="Unassembled WGS sequence"/>
</dbReference>
<organism evidence="1 2">
    <name type="scientific">Streptomyces brasiliensis</name>
    <dbReference type="NCBI Taxonomy" id="1954"/>
    <lineage>
        <taxon>Bacteria</taxon>
        <taxon>Bacillati</taxon>
        <taxon>Actinomycetota</taxon>
        <taxon>Actinomycetes</taxon>
        <taxon>Kitasatosporales</taxon>
        <taxon>Streptomycetaceae</taxon>
        <taxon>Streptomyces</taxon>
    </lineage>
</organism>
<dbReference type="EMBL" id="BMQA01000001">
    <property type="protein sequence ID" value="GGI93904.1"/>
    <property type="molecule type" value="Genomic_DNA"/>
</dbReference>
<protein>
    <submittedName>
        <fullName evidence="1">Uncharacterized protein</fullName>
    </submittedName>
</protein>
<name>A0A917NEC3_9ACTN</name>
<evidence type="ECO:0000313" key="1">
    <source>
        <dbReference type="EMBL" id="GGI93904.1"/>
    </source>
</evidence>
<dbReference type="InterPro" id="IPR036633">
    <property type="entry name" value="Prn/Lys/Arg_de-COase_C_sf"/>
</dbReference>
<proteinExistence type="predicted"/>
<comment type="caution">
    <text evidence="1">The sequence shown here is derived from an EMBL/GenBank/DDBJ whole genome shotgun (WGS) entry which is preliminary data.</text>
</comment>
<reference evidence="1" key="1">
    <citation type="journal article" date="2014" name="Int. J. Syst. Evol. Microbiol.">
        <title>Complete genome sequence of Corynebacterium casei LMG S-19264T (=DSM 44701T), isolated from a smear-ripened cheese.</title>
        <authorList>
            <consortium name="US DOE Joint Genome Institute (JGI-PGF)"/>
            <person name="Walter F."/>
            <person name="Albersmeier A."/>
            <person name="Kalinowski J."/>
            <person name="Ruckert C."/>
        </authorList>
    </citation>
    <scope>NUCLEOTIDE SEQUENCE</scope>
    <source>
        <strain evidence="1">JCM 3086</strain>
    </source>
</reference>
<dbReference type="AlphaFoldDB" id="A0A917NEC3"/>
<accession>A0A917NEC3</accession>
<dbReference type="GO" id="GO:0003824">
    <property type="term" value="F:catalytic activity"/>
    <property type="evidence" value="ECO:0007669"/>
    <property type="project" value="InterPro"/>
</dbReference>
<evidence type="ECO:0000313" key="2">
    <source>
        <dbReference type="Proteomes" id="UP000657574"/>
    </source>
</evidence>
<sequence length="51" mass="5652">MITPYPPVALPGERLTEPVPEYLVTGVEAGMFRPDAADQRLRTVRVVAQED</sequence>
<reference evidence="1" key="2">
    <citation type="submission" date="2020-09" db="EMBL/GenBank/DDBJ databases">
        <authorList>
            <person name="Sun Q."/>
            <person name="Ohkuma M."/>
        </authorList>
    </citation>
    <scope>NUCLEOTIDE SEQUENCE</scope>
    <source>
        <strain evidence="1">JCM 3086</strain>
    </source>
</reference>
<dbReference type="SUPFAM" id="SSF55904">
    <property type="entry name" value="Ornithine decarboxylase C-terminal domain"/>
    <property type="match status" value="1"/>
</dbReference>
<gene>
    <name evidence="1" type="ORF">GCM10010121_000320</name>
</gene>